<feature type="region of interest" description="Disordered" evidence="2">
    <location>
        <begin position="24"/>
        <end position="44"/>
    </location>
</feature>
<gene>
    <name evidence="3" type="ORF">DL346_18050</name>
</gene>
<reference evidence="3 4" key="1">
    <citation type="submission" date="2018-06" db="EMBL/GenBank/DDBJ databases">
        <title>Paenibacillus montanisoli sp. nov., isolated from mountain area soil.</title>
        <authorList>
            <person name="Wu M."/>
        </authorList>
    </citation>
    <scope>NUCLEOTIDE SEQUENCE [LARGE SCALE GENOMIC DNA]</scope>
    <source>
        <strain evidence="3 4">RA17</strain>
    </source>
</reference>
<dbReference type="Gene3D" id="3.40.190.10">
    <property type="entry name" value="Periplasmic binding protein-like II"/>
    <property type="match status" value="2"/>
</dbReference>
<comment type="caution">
    <text evidence="3">The sequence shown here is derived from an EMBL/GenBank/DDBJ whole genome shotgun (WGS) entry which is preliminary data.</text>
</comment>
<evidence type="ECO:0000256" key="2">
    <source>
        <dbReference type="SAM" id="MobiDB-lite"/>
    </source>
</evidence>
<dbReference type="RefSeq" id="WP_112883540.1">
    <property type="nucleotide sequence ID" value="NZ_QLUW01000003.1"/>
</dbReference>
<dbReference type="OrthoDB" id="9787283at2"/>
<dbReference type="PROSITE" id="PS51257">
    <property type="entry name" value="PROKAR_LIPOPROTEIN"/>
    <property type="match status" value="1"/>
</dbReference>
<dbReference type="InterPro" id="IPR050490">
    <property type="entry name" value="Bact_solute-bd_prot1"/>
</dbReference>
<dbReference type="EMBL" id="QLUW01000003">
    <property type="protein sequence ID" value="RAP75276.1"/>
    <property type="molecule type" value="Genomic_DNA"/>
</dbReference>
<evidence type="ECO:0000313" key="4">
    <source>
        <dbReference type="Proteomes" id="UP000249260"/>
    </source>
</evidence>
<dbReference type="PANTHER" id="PTHR43649">
    <property type="entry name" value="ARABINOSE-BINDING PROTEIN-RELATED"/>
    <property type="match status" value="1"/>
</dbReference>
<keyword evidence="4" id="KW-1185">Reference proteome</keyword>
<dbReference type="PANTHER" id="PTHR43649:SF33">
    <property type="entry name" value="POLYGALACTURONAN_RHAMNOGALACTURONAN-BINDING PROTEIN YTCQ"/>
    <property type="match status" value="1"/>
</dbReference>
<name>A0A328U5R7_9BACL</name>
<keyword evidence="1" id="KW-0732">Signal</keyword>
<accession>A0A328U5R7</accession>
<proteinExistence type="predicted"/>
<dbReference type="AlphaFoldDB" id="A0A328U5R7"/>
<organism evidence="3 4">
    <name type="scientific">Paenibacillus montanisoli</name>
    <dbReference type="NCBI Taxonomy" id="2081970"/>
    <lineage>
        <taxon>Bacteria</taxon>
        <taxon>Bacillati</taxon>
        <taxon>Bacillota</taxon>
        <taxon>Bacilli</taxon>
        <taxon>Bacillales</taxon>
        <taxon>Paenibacillaceae</taxon>
        <taxon>Paenibacillus</taxon>
    </lineage>
</organism>
<protein>
    <submittedName>
        <fullName evidence="3">ABC transporter substrate-binding protein</fullName>
    </submittedName>
</protein>
<dbReference type="Proteomes" id="UP000249260">
    <property type="component" value="Unassembled WGS sequence"/>
</dbReference>
<evidence type="ECO:0000313" key="3">
    <source>
        <dbReference type="EMBL" id="RAP75276.1"/>
    </source>
</evidence>
<feature type="compositionally biased region" description="Low complexity" evidence="2">
    <location>
        <begin position="33"/>
        <end position="44"/>
    </location>
</feature>
<evidence type="ECO:0000256" key="1">
    <source>
        <dbReference type="ARBA" id="ARBA00022729"/>
    </source>
</evidence>
<sequence length="543" mass="60899">MRKLSTLLVTSAFTASVLLTGCSSNNGDGGNNGTSTGNNEGTTSELKTGITLKLTRLGFNDVHPASKDLWMWKKYEEMSGVKVNWEEIPGASVGERKNIIMASSDLPDAFYQLGFSQGEIAKYGQQGIFIPLDDLIDKYAPNIKKLFEEHPEIKQAVTAPDGKVYSLPYVDTSKAFASLRIYINKNWLDKVGLQQPQTIDEFYNALKAFKEQDANGNGKADETGWYMPSGSVNWTLERQLLGSFGMGNGGLKAAESWIYLDDKGELQTVFNDPKYKEVWLYLKKLYTEGLLHPQTFTGVEYAQWVADGAKDMVGAFSWVGPNYLGDKVQDNFVGINALEGPNGDRIMNWLDNPARGISSFEITKANKYPAETIRWVDYFYGEEGSKFGTLGLEGETFKMVDGQPQYIDEIKNYEGGMQLGAFQYVDNVYGGYYPYVEPSEELRMGVKGTTVAEEINTDISELDKFAPAEVWPNFAPTEEESMEIDPILTDIGKYIDEMRVKFITGKADIEAEWDNYVKTLDKMGAKRYLEIKRAQYDRFKGSK</sequence>
<dbReference type="SUPFAM" id="SSF53850">
    <property type="entry name" value="Periplasmic binding protein-like II"/>
    <property type="match status" value="1"/>
</dbReference>